<feature type="domain" description="DUF7580" evidence="1">
    <location>
        <begin position="262"/>
        <end position="481"/>
    </location>
</feature>
<protein>
    <recommendedName>
        <fullName evidence="1">DUF7580 domain-containing protein</fullName>
    </recommendedName>
</protein>
<comment type="caution">
    <text evidence="2">The sequence shown here is derived from an EMBL/GenBank/DDBJ whole genome shotgun (WGS) entry which is preliminary data.</text>
</comment>
<keyword evidence="3" id="KW-1185">Reference proteome</keyword>
<proteinExistence type="predicted"/>
<name>A0AAV9GP19_9PEZI</name>
<accession>A0AAV9GP19</accession>
<dbReference type="Pfam" id="PF24476">
    <property type="entry name" value="DUF7580"/>
    <property type="match status" value="1"/>
</dbReference>
<sequence length="522" mass="57774">MSGFEVAGIAIGSIPIIVSALKASNNALKPGPIHRWRFYARELKLLMRKLEVEHLKLLTVFERLLNGIVPDSQIDIMTNNPFGPLWKDPTTAERIQKRLGPSADAFESGVQEIREAMEEIGILLGFGTDGEITWLKCSRVKKELKRAQFALQWSDYSDRIARLRESVSALEDTIAKGIIFHVALSTPRGGSESTAIPTKQSDRSDLLQLSGEAQVKEDTRTLHSSRTTRLRFFLPPAAPEAAVRHATHSASNDTVDSSLAEDIDQLRTGHLCNFLQESHGEEMEKLYGRITDNLSSSPRVFKVHSLRTTGYGKEWALASLRSVLLQDSSVVSPPRKLLFGEKLELAWMIASSVVQLRGTSWLPRILTHNDIFFVYKEKGIRFGDVFLVNSAPESTARAATATAPRASPSPAALGILLIEVLLGQTIDQLRPPQAATGTQTAESRITELVSDYRALIKLLGKVNAMAGPNYSLAVRSCIKCQVYDDDDPHGEDPQHGDVFFAVLRLLESDMENVMECDRMNDS</sequence>
<dbReference type="EMBL" id="MU865933">
    <property type="protein sequence ID" value="KAK4450353.1"/>
    <property type="molecule type" value="Genomic_DNA"/>
</dbReference>
<dbReference type="PANTHER" id="PTHR35186:SF4">
    <property type="entry name" value="PRION-INHIBITION AND PROPAGATION HELO DOMAIN-CONTAINING PROTEIN"/>
    <property type="match status" value="1"/>
</dbReference>
<dbReference type="InterPro" id="IPR056002">
    <property type="entry name" value="DUF7580"/>
</dbReference>
<reference evidence="2" key="2">
    <citation type="submission" date="2023-05" db="EMBL/GenBank/DDBJ databases">
        <authorList>
            <consortium name="Lawrence Berkeley National Laboratory"/>
            <person name="Steindorff A."/>
            <person name="Hensen N."/>
            <person name="Bonometti L."/>
            <person name="Westerberg I."/>
            <person name="Brannstrom I.O."/>
            <person name="Guillou S."/>
            <person name="Cros-Aarteil S."/>
            <person name="Calhoun S."/>
            <person name="Haridas S."/>
            <person name="Kuo A."/>
            <person name="Mondo S."/>
            <person name="Pangilinan J."/>
            <person name="Riley R."/>
            <person name="Labutti K."/>
            <person name="Andreopoulos B."/>
            <person name="Lipzen A."/>
            <person name="Chen C."/>
            <person name="Yanf M."/>
            <person name="Daum C."/>
            <person name="Ng V."/>
            <person name="Clum A."/>
            <person name="Ohm R."/>
            <person name="Martin F."/>
            <person name="Silar P."/>
            <person name="Natvig D."/>
            <person name="Lalanne C."/>
            <person name="Gautier V."/>
            <person name="Ament-Velasquez S.L."/>
            <person name="Kruys A."/>
            <person name="Hutchinson M.I."/>
            <person name="Powell A.J."/>
            <person name="Barry K."/>
            <person name="Miller A.N."/>
            <person name="Grigoriev I.V."/>
            <person name="Debuchy R."/>
            <person name="Gladieux P."/>
            <person name="Thoren M.H."/>
            <person name="Johannesson H."/>
        </authorList>
    </citation>
    <scope>NUCLEOTIDE SEQUENCE</scope>
    <source>
        <strain evidence="2">PSN243</strain>
    </source>
</reference>
<evidence type="ECO:0000313" key="2">
    <source>
        <dbReference type="EMBL" id="KAK4450353.1"/>
    </source>
</evidence>
<organism evidence="2 3">
    <name type="scientific">Podospora aff. communis PSN243</name>
    <dbReference type="NCBI Taxonomy" id="3040156"/>
    <lineage>
        <taxon>Eukaryota</taxon>
        <taxon>Fungi</taxon>
        <taxon>Dikarya</taxon>
        <taxon>Ascomycota</taxon>
        <taxon>Pezizomycotina</taxon>
        <taxon>Sordariomycetes</taxon>
        <taxon>Sordariomycetidae</taxon>
        <taxon>Sordariales</taxon>
        <taxon>Podosporaceae</taxon>
        <taxon>Podospora</taxon>
    </lineage>
</organism>
<reference evidence="2" key="1">
    <citation type="journal article" date="2023" name="Mol. Phylogenet. Evol.">
        <title>Genome-scale phylogeny and comparative genomics of the fungal order Sordariales.</title>
        <authorList>
            <person name="Hensen N."/>
            <person name="Bonometti L."/>
            <person name="Westerberg I."/>
            <person name="Brannstrom I.O."/>
            <person name="Guillou S."/>
            <person name="Cros-Aarteil S."/>
            <person name="Calhoun S."/>
            <person name="Haridas S."/>
            <person name="Kuo A."/>
            <person name="Mondo S."/>
            <person name="Pangilinan J."/>
            <person name="Riley R."/>
            <person name="LaButti K."/>
            <person name="Andreopoulos B."/>
            <person name="Lipzen A."/>
            <person name="Chen C."/>
            <person name="Yan M."/>
            <person name="Daum C."/>
            <person name="Ng V."/>
            <person name="Clum A."/>
            <person name="Steindorff A."/>
            <person name="Ohm R.A."/>
            <person name="Martin F."/>
            <person name="Silar P."/>
            <person name="Natvig D.O."/>
            <person name="Lalanne C."/>
            <person name="Gautier V."/>
            <person name="Ament-Velasquez S.L."/>
            <person name="Kruys A."/>
            <person name="Hutchinson M.I."/>
            <person name="Powell A.J."/>
            <person name="Barry K."/>
            <person name="Miller A.N."/>
            <person name="Grigoriev I.V."/>
            <person name="Debuchy R."/>
            <person name="Gladieux P."/>
            <person name="Hiltunen Thoren M."/>
            <person name="Johannesson H."/>
        </authorList>
    </citation>
    <scope>NUCLEOTIDE SEQUENCE</scope>
    <source>
        <strain evidence="2">PSN243</strain>
    </source>
</reference>
<gene>
    <name evidence="2" type="ORF">QBC34DRAFT_494000</name>
</gene>
<dbReference type="Proteomes" id="UP001321760">
    <property type="component" value="Unassembled WGS sequence"/>
</dbReference>
<dbReference type="AlphaFoldDB" id="A0AAV9GP19"/>
<dbReference type="PANTHER" id="PTHR35186">
    <property type="entry name" value="ANK_REP_REGION DOMAIN-CONTAINING PROTEIN"/>
    <property type="match status" value="1"/>
</dbReference>
<evidence type="ECO:0000259" key="1">
    <source>
        <dbReference type="Pfam" id="PF24476"/>
    </source>
</evidence>
<evidence type="ECO:0000313" key="3">
    <source>
        <dbReference type="Proteomes" id="UP001321760"/>
    </source>
</evidence>